<sequence>MGFRNRQGRFCLGVIQGVGGARRQSLLDSRQQQRSVDTRQLQLLHPTPCDSPVQGVAVLRQAEALAEELQVDEIETVWELLSSEAEPQTVETFSTLLWGREELSCVLASWRWLMSEQDWFSLRKELVHPLSCEERRRRTQERARCEAEARQTEQFLEAARAGRRLDPATATGDTIRALLTTLEQRALGTAATDPGHHDRVLDGVLRLRHGDCDALACRRLLVELGHWRPQDTPAARGSLRLGGFSAALLEAADELAASAAEVLPADRLRRDLSQLHSITIDDPSTRDLDDAVALERGDGQQLRIWIHVADPAARVVPGTVLDLEAARRGSSVYTAEATVPMFPPQLSEDHFSLRAGQRRRAFSFWAELDDDGAITASGFTPSWVMVNYRLSYDEVDELLELAPPQEDDLLQLDRLARLHRQWRLGRGALLLDQPEPRFRPCDAGQGGVALEILEPTPARRMVAELMLLAGSICAAWGAAEGVALPFRGQPACVLPSEAELARLSPGPVRHAAVKRCLVKGATATSPQPHFALGLAAYVQATSPIRRYGDLLVQRQLWAHLLGDPPLSADQLNGQLGQVLRGAGEALQIAREDHRFWMLTWLQSQQGPWCGVFLRWLREDDGLGLVLLADTALELPARCPADCRPDAAVRVLLRQVDPIAGLLRLEAGLT</sequence>
<dbReference type="SMART" id="SM00955">
    <property type="entry name" value="RNB"/>
    <property type="match status" value="1"/>
</dbReference>
<dbReference type="Proteomes" id="UP000317990">
    <property type="component" value="Unassembled WGS sequence"/>
</dbReference>
<gene>
    <name evidence="2" type="ORF">ERJ67_00165</name>
</gene>
<evidence type="ECO:0000259" key="1">
    <source>
        <dbReference type="SMART" id="SM00955"/>
    </source>
</evidence>
<dbReference type="EMBL" id="SRMO01000001">
    <property type="protein sequence ID" value="TGG96811.1"/>
    <property type="molecule type" value="Genomic_DNA"/>
</dbReference>
<dbReference type="InterPro" id="IPR022966">
    <property type="entry name" value="RNase_II/R_CS"/>
</dbReference>
<organism evidence="2 3">
    <name type="scientific">Aphanocapsa feldmannii 277cV</name>
    <dbReference type="NCBI Taxonomy" id="2507553"/>
    <lineage>
        <taxon>Bacteria</taxon>
        <taxon>Bacillati</taxon>
        <taxon>Cyanobacteriota</taxon>
        <taxon>Cyanophyceae</taxon>
        <taxon>Oscillatoriophycideae</taxon>
        <taxon>Chroococcales</taxon>
        <taxon>Microcystaceae</taxon>
        <taxon>Aphanocapsa</taxon>
    </lineage>
</organism>
<dbReference type="InterPro" id="IPR050180">
    <property type="entry name" value="RNR_Ribonuclease"/>
</dbReference>
<evidence type="ECO:0000313" key="3">
    <source>
        <dbReference type="Proteomes" id="UP000317990"/>
    </source>
</evidence>
<feature type="domain" description="RNB" evidence="1">
    <location>
        <begin position="269"/>
        <end position="562"/>
    </location>
</feature>
<dbReference type="GO" id="GO:0006402">
    <property type="term" value="P:mRNA catabolic process"/>
    <property type="evidence" value="ECO:0007669"/>
    <property type="project" value="TreeGrafter"/>
</dbReference>
<evidence type="ECO:0000313" key="2">
    <source>
        <dbReference type="EMBL" id="TGG96811.1"/>
    </source>
</evidence>
<dbReference type="InterPro" id="IPR012340">
    <property type="entry name" value="NA-bd_OB-fold"/>
</dbReference>
<dbReference type="GO" id="GO:0003723">
    <property type="term" value="F:RNA binding"/>
    <property type="evidence" value="ECO:0007669"/>
    <property type="project" value="InterPro"/>
</dbReference>
<dbReference type="AlphaFoldDB" id="A0A524RR73"/>
<dbReference type="PANTHER" id="PTHR23355">
    <property type="entry name" value="RIBONUCLEASE"/>
    <property type="match status" value="1"/>
</dbReference>
<name>A0A524RR73_9CHRO</name>
<dbReference type="PROSITE" id="PS01175">
    <property type="entry name" value="RIBONUCLEASE_II"/>
    <property type="match status" value="1"/>
</dbReference>
<protein>
    <submittedName>
        <fullName evidence="2">RNB domain-containing ribonuclease</fullName>
    </submittedName>
</protein>
<dbReference type="Pfam" id="PF00773">
    <property type="entry name" value="RNB"/>
    <property type="match status" value="1"/>
</dbReference>
<comment type="caution">
    <text evidence="2">The sequence shown here is derived from an EMBL/GenBank/DDBJ whole genome shotgun (WGS) entry which is preliminary data.</text>
</comment>
<dbReference type="InterPro" id="IPR001900">
    <property type="entry name" value="RNase_II/R"/>
</dbReference>
<accession>A0A524RR73</accession>
<reference evidence="2 3" key="1">
    <citation type="journal article" date="2019" name="mSystems">
        <title>Life at home and on the roam: Genomic adaptions reflect the dual lifestyle of an intracellular, facultative symbiont.</title>
        <authorList>
            <person name="Burgsdorf I."/>
        </authorList>
    </citation>
    <scope>NUCLEOTIDE SEQUENCE [LARGE SCALE GENOMIC DNA]</scope>
    <source>
        <strain evidence="2">277cV</strain>
    </source>
</reference>
<dbReference type="SUPFAM" id="SSF50249">
    <property type="entry name" value="Nucleic acid-binding proteins"/>
    <property type="match status" value="1"/>
</dbReference>
<dbReference type="GO" id="GO:0000932">
    <property type="term" value="C:P-body"/>
    <property type="evidence" value="ECO:0007669"/>
    <property type="project" value="TreeGrafter"/>
</dbReference>
<dbReference type="PANTHER" id="PTHR23355:SF42">
    <property type="entry name" value="RIBONUCLEASE II, CHLOROPLASTIC_MITOCHONDRIAL"/>
    <property type="match status" value="1"/>
</dbReference>
<dbReference type="GO" id="GO:0000175">
    <property type="term" value="F:3'-5'-RNA exonuclease activity"/>
    <property type="evidence" value="ECO:0007669"/>
    <property type="project" value="TreeGrafter"/>
</dbReference>
<proteinExistence type="predicted"/>